<dbReference type="InterPro" id="IPR003651">
    <property type="entry name" value="Endonuclease3_FeS-loop_motif"/>
</dbReference>
<dbReference type="RefSeq" id="WP_062422936.1">
    <property type="nucleotide sequence ID" value="NZ_BBYA01000011.1"/>
</dbReference>
<evidence type="ECO:0000256" key="3">
    <source>
        <dbReference type="ARBA" id="ARBA00002933"/>
    </source>
</evidence>
<dbReference type="InterPro" id="IPR000086">
    <property type="entry name" value="NUDIX_hydrolase_dom"/>
</dbReference>
<dbReference type="GO" id="GO:0032357">
    <property type="term" value="F:oxidized purine DNA binding"/>
    <property type="evidence" value="ECO:0007669"/>
    <property type="project" value="TreeGrafter"/>
</dbReference>
<evidence type="ECO:0000256" key="6">
    <source>
        <dbReference type="ARBA" id="ARBA00022023"/>
    </source>
</evidence>
<dbReference type="PANTHER" id="PTHR42944:SF1">
    <property type="entry name" value="ADENINE DNA GLYCOSYLASE"/>
    <property type="match status" value="1"/>
</dbReference>
<dbReference type="PROSITE" id="PS00764">
    <property type="entry name" value="ENDONUCLEASE_III_1"/>
    <property type="match status" value="1"/>
</dbReference>
<evidence type="ECO:0000256" key="11">
    <source>
        <dbReference type="ARBA" id="ARBA00023004"/>
    </source>
</evidence>
<dbReference type="STRING" id="229920.ADM99_13080"/>
<evidence type="ECO:0000259" key="15">
    <source>
        <dbReference type="PROSITE" id="PS51462"/>
    </source>
</evidence>
<dbReference type="InterPro" id="IPR011257">
    <property type="entry name" value="DNA_glycosylase"/>
</dbReference>
<dbReference type="PROSITE" id="PS00893">
    <property type="entry name" value="NUDIX_BOX"/>
    <property type="match status" value="1"/>
</dbReference>
<evidence type="ECO:0000256" key="14">
    <source>
        <dbReference type="ARBA" id="ARBA00023295"/>
    </source>
</evidence>
<comment type="caution">
    <text evidence="16">The sequence shown here is derived from an EMBL/GenBank/DDBJ whole genome shotgun (WGS) entry which is preliminary data.</text>
</comment>
<dbReference type="FunFam" id="1.10.340.30:FF:000002">
    <property type="entry name" value="Adenine DNA glycosylase"/>
    <property type="match status" value="1"/>
</dbReference>
<dbReference type="OrthoDB" id="9802365at2"/>
<dbReference type="Gene3D" id="3.90.79.10">
    <property type="entry name" value="Nucleoside Triphosphate Pyrophosphohydrolase"/>
    <property type="match status" value="1"/>
</dbReference>
<comment type="similarity">
    <text evidence="4">Belongs to the Nth/MutY family.</text>
</comment>
<keyword evidence="7" id="KW-0004">4Fe-4S</keyword>
<evidence type="ECO:0000256" key="13">
    <source>
        <dbReference type="ARBA" id="ARBA00023204"/>
    </source>
</evidence>
<dbReference type="InterPro" id="IPR029119">
    <property type="entry name" value="MutY_C"/>
</dbReference>
<keyword evidence="10" id="KW-0378">Hydrolase</keyword>
<feature type="domain" description="Nudix hydrolase" evidence="15">
    <location>
        <begin position="228"/>
        <end position="351"/>
    </location>
</feature>
<keyword evidence="13" id="KW-0234">DNA repair</keyword>
<dbReference type="SUPFAM" id="SSF55811">
    <property type="entry name" value="Nudix"/>
    <property type="match status" value="1"/>
</dbReference>
<evidence type="ECO:0000256" key="8">
    <source>
        <dbReference type="ARBA" id="ARBA00022723"/>
    </source>
</evidence>
<dbReference type="InterPro" id="IPR003265">
    <property type="entry name" value="HhH-GPD_domain"/>
</dbReference>
<dbReference type="SMART" id="SM00525">
    <property type="entry name" value="FES"/>
    <property type="match status" value="1"/>
</dbReference>
<sequence>MKPAEFSTRLLDWYVKHGRSLPWRGSPDPYAVLVSEYMAQQTRVETVIPYYLRWMEQFPTLQALAVAPLDAVLKAWEGLGYYARAHNLHRAARVVMTEYAGILPSNMEDLRRLPGVGDYTAAAVASLAFGADQAALDGNLRRVLARVTALPLDPRTPQGQRQLTDYARGLLPPGRAGDFNQALMDLSSLVCLPKKPRCSECPLTDFCRAYQENRQADFPVKVKKAPVPTITVTAGVLRRGDAVLLTRRPANGLLGGMWEFPGGKQEPGETLPECLVRELREELDIEVSVGKEVGIFRHAYSHFKVVLHAFECQIVSGLPRPLASDSLEWVPVERLEEYAMGKIDRMIAGEITGKDSPA</sequence>
<name>A0A0P6X9M5_9CHLR</name>
<comment type="catalytic activity">
    <reaction evidence="1">
        <text>Hydrolyzes free adenine bases from 7,8-dihydro-8-oxoguanine:adenine mismatched double-stranded DNA, leaving an apurinic site.</text>
        <dbReference type="EC" id="3.2.2.31"/>
    </reaction>
</comment>
<organism evidence="16 17">
    <name type="scientific">Leptolinea tardivitalis</name>
    <dbReference type="NCBI Taxonomy" id="229920"/>
    <lineage>
        <taxon>Bacteria</taxon>
        <taxon>Bacillati</taxon>
        <taxon>Chloroflexota</taxon>
        <taxon>Anaerolineae</taxon>
        <taxon>Anaerolineales</taxon>
        <taxon>Anaerolineaceae</taxon>
        <taxon>Leptolinea</taxon>
    </lineage>
</organism>
<dbReference type="PROSITE" id="PS51462">
    <property type="entry name" value="NUDIX"/>
    <property type="match status" value="1"/>
</dbReference>
<comment type="function">
    <text evidence="3">Adenine glycosylase active on G-A mispairs. MutY also corrects error-prone DNA synthesis past GO lesions which are due to the oxidatively damaged form of guanine: 7,8-dihydro-8-oxoguanine (8-oxo-dGTP).</text>
</comment>
<evidence type="ECO:0000313" key="17">
    <source>
        <dbReference type="Proteomes" id="UP000050430"/>
    </source>
</evidence>
<dbReference type="InterPro" id="IPR023170">
    <property type="entry name" value="HhH_base_excis_C"/>
</dbReference>
<comment type="cofactor">
    <cofactor evidence="2">
        <name>[4Fe-4S] cluster</name>
        <dbReference type="ChEBI" id="CHEBI:49883"/>
    </cofactor>
</comment>
<reference evidence="16 17" key="1">
    <citation type="submission" date="2015-07" db="EMBL/GenBank/DDBJ databases">
        <title>Genome sequence of Leptolinea tardivitalis DSM 16556.</title>
        <authorList>
            <person name="Hemp J."/>
            <person name="Ward L.M."/>
            <person name="Pace L.A."/>
            <person name="Fischer W.W."/>
        </authorList>
    </citation>
    <scope>NUCLEOTIDE SEQUENCE [LARGE SCALE GENOMIC DNA]</scope>
    <source>
        <strain evidence="16 17">YMTK-2</strain>
    </source>
</reference>
<dbReference type="PANTHER" id="PTHR42944">
    <property type="entry name" value="ADENINE DNA GLYCOSYLASE"/>
    <property type="match status" value="1"/>
</dbReference>
<dbReference type="GO" id="GO:0051539">
    <property type="term" value="F:4 iron, 4 sulfur cluster binding"/>
    <property type="evidence" value="ECO:0007669"/>
    <property type="project" value="UniProtKB-KW"/>
</dbReference>
<dbReference type="Pfam" id="PF10576">
    <property type="entry name" value="EndIII_4Fe-2S"/>
    <property type="match status" value="1"/>
</dbReference>
<dbReference type="InterPro" id="IPR044298">
    <property type="entry name" value="MIG/MutY"/>
</dbReference>
<dbReference type="GO" id="GO:0034039">
    <property type="term" value="F:8-oxo-7,8-dihydroguanine DNA N-glycosylase activity"/>
    <property type="evidence" value="ECO:0007669"/>
    <property type="project" value="TreeGrafter"/>
</dbReference>
<dbReference type="AlphaFoldDB" id="A0A0P6X9M5"/>
<dbReference type="GO" id="GO:0000701">
    <property type="term" value="F:purine-specific mismatch base pair DNA N-glycosylase activity"/>
    <property type="evidence" value="ECO:0007669"/>
    <property type="project" value="UniProtKB-EC"/>
</dbReference>
<proteinExistence type="inferred from homology"/>
<dbReference type="PATRIC" id="fig|229920.5.peg.2942"/>
<keyword evidence="8" id="KW-0479">Metal-binding</keyword>
<dbReference type="Pfam" id="PF14815">
    <property type="entry name" value="NUDIX_4"/>
    <property type="match status" value="1"/>
</dbReference>
<dbReference type="CDD" id="cd03425">
    <property type="entry name" value="NUDIX_MutT_NudA_like"/>
    <property type="match status" value="1"/>
</dbReference>
<evidence type="ECO:0000256" key="5">
    <source>
        <dbReference type="ARBA" id="ARBA00012045"/>
    </source>
</evidence>
<dbReference type="PRINTS" id="PR00502">
    <property type="entry name" value="NUDIXFAMILY"/>
</dbReference>
<dbReference type="Gene3D" id="1.10.1670.10">
    <property type="entry name" value="Helix-hairpin-Helix base-excision DNA repair enzymes (C-terminal)"/>
    <property type="match status" value="1"/>
</dbReference>
<evidence type="ECO:0000256" key="1">
    <source>
        <dbReference type="ARBA" id="ARBA00000843"/>
    </source>
</evidence>
<dbReference type="InterPro" id="IPR004035">
    <property type="entry name" value="Endouclease-III_FeS-bd_BS"/>
</dbReference>
<gene>
    <name evidence="16" type="ORF">ADM99_13080</name>
</gene>
<evidence type="ECO:0000256" key="7">
    <source>
        <dbReference type="ARBA" id="ARBA00022485"/>
    </source>
</evidence>
<evidence type="ECO:0000256" key="12">
    <source>
        <dbReference type="ARBA" id="ARBA00023014"/>
    </source>
</evidence>
<dbReference type="PROSITE" id="PS01155">
    <property type="entry name" value="ENDONUCLEASE_III_2"/>
    <property type="match status" value="1"/>
</dbReference>
<dbReference type="SMART" id="SM00478">
    <property type="entry name" value="ENDO3c"/>
    <property type="match status" value="1"/>
</dbReference>
<dbReference type="CDD" id="cd00056">
    <property type="entry name" value="ENDO3c"/>
    <property type="match status" value="1"/>
</dbReference>
<dbReference type="InterPro" id="IPR004036">
    <property type="entry name" value="Endonuclease-III-like_CS2"/>
</dbReference>
<protein>
    <recommendedName>
        <fullName evidence="6">Adenine DNA glycosylase</fullName>
        <ecNumber evidence="5">3.2.2.31</ecNumber>
    </recommendedName>
</protein>
<dbReference type="InterPro" id="IPR020476">
    <property type="entry name" value="Nudix_hydrolase"/>
</dbReference>
<dbReference type="InterPro" id="IPR020084">
    <property type="entry name" value="NUDIX_hydrolase_CS"/>
</dbReference>
<evidence type="ECO:0000256" key="4">
    <source>
        <dbReference type="ARBA" id="ARBA00008343"/>
    </source>
</evidence>
<dbReference type="GO" id="GO:0035485">
    <property type="term" value="F:adenine/guanine mispair binding"/>
    <property type="evidence" value="ECO:0007669"/>
    <property type="project" value="TreeGrafter"/>
</dbReference>
<accession>A0A0P6X9M5</accession>
<dbReference type="Proteomes" id="UP000050430">
    <property type="component" value="Unassembled WGS sequence"/>
</dbReference>
<keyword evidence="11" id="KW-0408">Iron</keyword>
<dbReference type="EMBL" id="LGCK01000012">
    <property type="protein sequence ID" value="KPL71177.1"/>
    <property type="molecule type" value="Genomic_DNA"/>
</dbReference>
<dbReference type="GO" id="GO:0006298">
    <property type="term" value="P:mismatch repair"/>
    <property type="evidence" value="ECO:0007669"/>
    <property type="project" value="TreeGrafter"/>
</dbReference>
<keyword evidence="9" id="KW-0227">DNA damage</keyword>
<evidence type="ECO:0000256" key="2">
    <source>
        <dbReference type="ARBA" id="ARBA00001966"/>
    </source>
</evidence>
<dbReference type="Pfam" id="PF00730">
    <property type="entry name" value="HhH-GPD"/>
    <property type="match status" value="1"/>
</dbReference>
<keyword evidence="17" id="KW-1185">Reference proteome</keyword>
<keyword evidence="12" id="KW-0411">Iron-sulfur</keyword>
<dbReference type="Gene3D" id="1.10.340.30">
    <property type="entry name" value="Hypothetical protein, domain 2"/>
    <property type="match status" value="1"/>
</dbReference>
<dbReference type="NCBIfam" id="TIGR01084">
    <property type="entry name" value="mutY"/>
    <property type="match status" value="1"/>
</dbReference>
<keyword evidence="14" id="KW-0326">Glycosidase</keyword>
<dbReference type="EC" id="3.2.2.31" evidence="5"/>
<dbReference type="GO" id="GO:0046872">
    <property type="term" value="F:metal ion binding"/>
    <property type="evidence" value="ECO:0007669"/>
    <property type="project" value="UniProtKB-KW"/>
</dbReference>
<dbReference type="InterPro" id="IPR005760">
    <property type="entry name" value="A/G_AdeGlyc_MutY"/>
</dbReference>
<evidence type="ECO:0000313" key="16">
    <source>
        <dbReference type="EMBL" id="KPL71177.1"/>
    </source>
</evidence>
<dbReference type="GO" id="GO:0006284">
    <property type="term" value="P:base-excision repair"/>
    <property type="evidence" value="ECO:0007669"/>
    <property type="project" value="InterPro"/>
</dbReference>
<dbReference type="InterPro" id="IPR015797">
    <property type="entry name" value="NUDIX_hydrolase-like_dom_sf"/>
</dbReference>
<evidence type="ECO:0000256" key="9">
    <source>
        <dbReference type="ARBA" id="ARBA00022763"/>
    </source>
</evidence>
<evidence type="ECO:0000256" key="10">
    <source>
        <dbReference type="ARBA" id="ARBA00022801"/>
    </source>
</evidence>
<dbReference type="SUPFAM" id="SSF48150">
    <property type="entry name" value="DNA-glycosylase"/>
    <property type="match status" value="1"/>
</dbReference>